<evidence type="ECO:0000256" key="1">
    <source>
        <dbReference type="ARBA" id="ARBA00022741"/>
    </source>
</evidence>
<comment type="caution">
    <text evidence="4">The sequence shown here is derived from an EMBL/GenBank/DDBJ whole genome shotgun (WGS) entry which is preliminary data.</text>
</comment>
<organism evidence="4 5">
    <name type="scientific">Litorimonas taeanensis</name>
    <dbReference type="NCBI Taxonomy" id="568099"/>
    <lineage>
        <taxon>Bacteria</taxon>
        <taxon>Pseudomonadati</taxon>
        <taxon>Pseudomonadota</taxon>
        <taxon>Alphaproteobacteria</taxon>
        <taxon>Maricaulales</taxon>
        <taxon>Robiginitomaculaceae</taxon>
    </lineage>
</organism>
<evidence type="ECO:0000256" key="2">
    <source>
        <dbReference type="ARBA" id="ARBA00022840"/>
    </source>
</evidence>
<dbReference type="SMART" id="SM00382">
    <property type="entry name" value="AAA"/>
    <property type="match status" value="1"/>
</dbReference>
<dbReference type="GO" id="GO:0016887">
    <property type="term" value="F:ATP hydrolysis activity"/>
    <property type="evidence" value="ECO:0007669"/>
    <property type="project" value="InterPro"/>
</dbReference>
<dbReference type="Proteomes" id="UP000282211">
    <property type="component" value="Unassembled WGS sequence"/>
</dbReference>
<dbReference type="Pfam" id="PF00005">
    <property type="entry name" value="ABC_tran"/>
    <property type="match status" value="1"/>
</dbReference>
<dbReference type="InterPro" id="IPR003439">
    <property type="entry name" value="ABC_transporter-like_ATP-bd"/>
</dbReference>
<accession>A0A420WKD2</accession>
<dbReference type="PROSITE" id="PS00211">
    <property type="entry name" value="ABC_TRANSPORTER_1"/>
    <property type="match status" value="1"/>
</dbReference>
<dbReference type="InParanoid" id="A0A420WKD2"/>
<name>A0A420WKD2_9PROT</name>
<dbReference type="SUPFAM" id="SSF52540">
    <property type="entry name" value="P-loop containing nucleoside triphosphate hydrolases"/>
    <property type="match status" value="1"/>
</dbReference>
<dbReference type="InterPro" id="IPR003593">
    <property type="entry name" value="AAA+_ATPase"/>
</dbReference>
<dbReference type="AlphaFoldDB" id="A0A420WKD2"/>
<dbReference type="PROSITE" id="PS50893">
    <property type="entry name" value="ABC_TRANSPORTER_2"/>
    <property type="match status" value="1"/>
</dbReference>
<evidence type="ECO:0000313" key="5">
    <source>
        <dbReference type="Proteomes" id="UP000282211"/>
    </source>
</evidence>
<dbReference type="CDD" id="cd03230">
    <property type="entry name" value="ABC_DR_subfamily_A"/>
    <property type="match status" value="1"/>
</dbReference>
<gene>
    <name evidence="4" type="ORF">DES40_0680</name>
</gene>
<dbReference type="InterPro" id="IPR017871">
    <property type="entry name" value="ABC_transporter-like_CS"/>
</dbReference>
<dbReference type="InterPro" id="IPR027417">
    <property type="entry name" value="P-loop_NTPase"/>
</dbReference>
<evidence type="ECO:0000259" key="3">
    <source>
        <dbReference type="PROSITE" id="PS50893"/>
    </source>
</evidence>
<protein>
    <submittedName>
        <fullName evidence="4">ABC-2 type transport system ATP-binding protein</fullName>
    </submittedName>
</protein>
<dbReference type="PANTHER" id="PTHR43582:SF2">
    <property type="entry name" value="LINEARMYCIN RESISTANCE ATP-BINDING PROTEIN LNRL"/>
    <property type="match status" value="1"/>
</dbReference>
<dbReference type="GO" id="GO:0005524">
    <property type="term" value="F:ATP binding"/>
    <property type="evidence" value="ECO:0007669"/>
    <property type="project" value="UniProtKB-KW"/>
</dbReference>
<dbReference type="Gene3D" id="3.40.50.300">
    <property type="entry name" value="P-loop containing nucleotide triphosphate hydrolases"/>
    <property type="match status" value="1"/>
</dbReference>
<sequence>MVNGPYSPALSVSELSVSYGAYQAVKSLSLDVETGELIGVIGPNGAGKTSFIKALCGHVQSQGRILIEGHPIKQRQDRRNLIGLVPQDIGLYPYLTAQENLDVLARMIGVKNRHRKERVQEALQTVGLTNKANSLVSSLSGGMKRRLNVAAAIMHDPSIIIFDEPTAGIDTPARESVYHLAWKIAKQGKVVILVSHELELIESLCDKLLILQHGECFAFDSPRKILLSHFEAKLKVNLKLSSLPSPSVKNILRTFKFVPSNVAKTQWTTETSRQESLFIKDLNLALGEQKEHVRSVSFDRPDITDLFTLLETSQ</sequence>
<dbReference type="PANTHER" id="PTHR43582">
    <property type="entry name" value="LINEARMYCIN RESISTANCE ATP-BINDING PROTEIN LNRL"/>
    <property type="match status" value="1"/>
</dbReference>
<proteinExistence type="predicted"/>
<keyword evidence="1" id="KW-0547">Nucleotide-binding</keyword>
<keyword evidence="5" id="KW-1185">Reference proteome</keyword>
<reference evidence="4 5" key="1">
    <citation type="submission" date="2018-10" db="EMBL/GenBank/DDBJ databases">
        <title>Genomic Encyclopedia of Type Strains, Phase IV (KMG-IV): sequencing the most valuable type-strain genomes for metagenomic binning, comparative biology and taxonomic classification.</title>
        <authorList>
            <person name="Goeker M."/>
        </authorList>
    </citation>
    <scope>NUCLEOTIDE SEQUENCE [LARGE SCALE GENOMIC DNA]</scope>
    <source>
        <strain evidence="4 5">DSM 22008</strain>
    </source>
</reference>
<evidence type="ECO:0000313" key="4">
    <source>
        <dbReference type="EMBL" id="RKQ71365.1"/>
    </source>
</evidence>
<feature type="domain" description="ABC transporter" evidence="3">
    <location>
        <begin position="10"/>
        <end position="238"/>
    </location>
</feature>
<dbReference type="EMBL" id="RBII01000001">
    <property type="protein sequence ID" value="RKQ71365.1"/>
    <property type="molecule type" value="Genomic_DNA"/>
</dbReference>
<keyword evidence="2 4" id="KW-0067">ATP-binding</keyword>